<evidence type="ECO:0000313" key="2">
    <source>
        <dbReference type="Proteomes" id="UP000237846"/>
    </source>
</evidence>
<comment type="caution">
    <text evidence="1">The sequence shown here is derived from an EMBL/GenBank/DDBJ whole genome shotgun (WGS) entry which is preliminary data.</text>
</comment>
<sequence length="128" mass="13432">MPRPGPARGFRPGYRRAAAATAALLVVVLGAGLYLGAGTVWGPVQEIQRVRAPDEAGLVLVVEQQSALNRELTRYGFTLADDGVLAAGPLRVRAAGSGDWAPFAVEWTDGGAWLLPAEGGHRFFVPAP</sequence>
<dbReference type="EMBL" id="PVZC01000008">
    <property type="protein sequence ID" value="PRX95999.1"/>
    <property type="molecule type" value="Genomic_DNA"/>
</dbReference>
<protein>
    <submittedName>
        <fullName evidence="1">Uncharacterized protein</fullName>
    </submittedName>
</protein>
<dbReference type="AlphaFoldDB" id="A0A2T0PWS7"/>
<keyword evidence="2" id="KW-1185">Reference proteome</keyword>
<name>A0A2T0PWS7_9ACTN</name>
<organism evidence="1 2">
    <name type="scientific">Allonocardiopsis opalescens</name>
    <dbReference type="NCBI Taxonomy" id="1144618"/>
    <lineage>
        <taxon>Bacteria</taxon>
        <taxon>Bacillati</taxon>
        <taxon>Actinomycetota</taxon>
        <taxon>Actinomycetes</taxon>
        <taxon>Streptosporangiales</taxon>
        <taxon>Allonocardiopsis</taxon>
    </lineage>
</organism>
<reference evidence="1 2" key="1">
    <citation type="submission" date="2018-03" db="EMBL/GenBank/DDBJ databases">
        <title>Genomic Encyclopedia of Archaeal and Bacterial Type Strains, Phase II (KMG-II): from individual species to whole genera.</title>
        <authorList>
            <person name="Goeker M."/>
        </authorList>
    </citation>
    <scope>NUCLEOTIDE SEQUENCE [LARGE SCALE GENOMIC DNA]</scope>
    <source>
        <strain evidence="1 2">DSM 45601</strain>
    </source>
</reference>
<proteinExistence type="predicted"/>
<accession>A0A2T0PWS7</accession>
<gene>
    <name evidence="1" type="ORF">CLV72_1083</name>
</gene>
<evidence type="ECO:0000313" key="1">
    <source>
        <dbReference type="EMBL" id="PRX95999.1"/>
    </source>
</evidence>
<dbReference type="Proteomes" id="UP000237846">
    <property type="component" value="Unassembled WGS sequence"/>
</dbReference>